<dbReference type="NCBIfam" id="TIGR00103">
    <property type="entry name" value="DNA_YbaB_EbfC"/>
    <property type="match status" value="1"/>
</dbReference>
<evidence type="ECO:0000313" key="4">
    <source>
        <dbReference type="EMBL" id="TCU62404.1"/>
    </source>
</evidence>
<dbReference type="GO" id="GO:0005829">
    <property type="term" value="C:cytosol"/>
    <property type="evidence" value="ECO:0007669"/>
    <property type="project" value="TreeGrafter"/>
</dbReference>
<dbReference type="AlphaFoldDB" id="A0A4R3TM63"/>
<dbReference type="SUPFAM" id="SSF82607">
    <property type="entry name" value="YbaB-like"/>
    <property type="match status" value="1"/>
</dbReference>
<dbReference type="GO" id="GO:0003677">
    <property type="term" value="F:DNA binding"/>
    <property type="evidence" value="ECO:0007669"/>
    <property type="project" value="UniProtKB-UniRule"/>
</dbReference>
<sequence length="102" mass="11153">MNMQSLLKQAQKMQKELAKAEELLNEQTYDSTMGGGVVKVTVKGSMEIETICIDEALLEKDGKEDLEEMLKSAINDALSKAVKDKEQKMNALTGGVKMPGGF</sequence>
<gene>
    <name evidence="4" type="ORF">EDD61_10440</name>
</gene>
<dbReference type="HAMAP" id="MF_00274">
    <property type="entry name" value="DNA_YbaB_EbfC"/>
    <property type="match status" value="1"/>
</dbReference>
<keyword evidence="1 2" id="KW-0238">DNA-binding</keyword>
<comment type="function">
    <text evidence="2">Binds to DNA and alters its conformation. May be involved in regulation of gene expression, nucleoid organization and DNA protection.</text>
</comment>
<accession>A0A4R3TM63</accession>
<comment type="similarity">
    <text evidence="2">Belongs to the YbaB/EbfC family.</text>
</comment>
<dbReference type="EMBL" id="SMBP01000004">
    <property type="protein sequence ID" value="TCU62404.1"/>
    <property type="molecule type" value="Genomic_DNA"/>
</dbReference>
<dbReference type="GeneID" id="73794211"/>
<evidence type="ECO:0000256" key="1">
    <source>
        <dbReference type="ARBA" id="ARBA00023125"/>
    </source>
</evidence>
<organism evidence="4 5">
    <name type="scientific">Longicatena caecimuris</name>
    <dbReference type="NCBI Taxonomy" id="1796635"/>
    <lineage>
        <taxon>Bacteria</taxon>
        <taxon>Bacillati</taxon>
        <taxon>Bacillota</taxon>
        <taxon>Erysipelotrichia</taxon>
        <taxon>Erysipelotrichales</taxon>
        <taxon>Erysipelotrichaceae</taxon>
        <taxon>Longicatena</taxon>
    </lineage>
</organism>
<evidence type="ECO:0000256" key="3">
    <source>
        <dbReference type="SAM" id="Coils"/>
    </source>
</evidence>
<keyword evidence="5" id="KW-1185">Reference proteome</keyword>
<dbReference type="InterPro" id="IPR036894">
    <property type="entry name" value="YbaB-like_sf"/>
</dbReference>
<evidence type="ECO:0000256" key="2">
    <source>
        <dbReference type="HAMAP-Rule" id="MF_00274"/>
    </source>
</evidence>
<dbReference type="Gene3D" id="3.30.1310.10">
    <property type="entry name" value="Nucleoid-associated protein YbaB-like domain"/>
    <property type="match status" value="1"/>
</dbReference>
<comment type="subunit">
    <text evidence="2">Homodimer.</text>
</comment>
<dbReference type="PIRSF" id="PIRSF004555">
    <property type="entry name" value="UCP004555"/>
    <property type="match status" value="1"/>
</dbReference>
<reference evidence="4 5" key="1">
    <citation type="submission" date="2019-03" db="EMBL/GenBank/DDBJ databases">
        <title>Genomic Encyclopedia of Type Strains, Phase IV (KMG-IV): sequencing the most valuable type-strain genomes for metagenomic binning, comparative biology and taxonomic classification.</title>
        <authorList>
            <person name="Goeker M."/>
        </authorList>
    </citation>
    <scope>NUCLEOTIDE SEQUENCE [LARGE SCALE GENOMIC DNA]</scope>
    <source>
        <strain evidence="4 5">DSM 29481</strain>
    </source>
</reference>
<dbReference type="GO" id="GO:0043590">
    <property type="term" value="C:bacterial nucleoid"/>
    <property type="evidence" value="ECO:0007669"/>
    <property type="project" value="UniProtKB-UniRule"/>
</dbReference>
<keyword evidence="3" id="KW-0175">Coiled coil</keyword>
<protein>
    <recommendedName>
        <fullName evidence="2">Nucleoid-associated protein EDD61_10440</fullName>
    </recommendedName>
</protein>
<dbReference type="Proteomes" id="UP000295773">
    <property type="component" value="Unassembled WGS sequence"/>
</dbReference>
<comment type="subcellular location">
    <subcellularLocation>
        <location evidence="2">Cytoplasm</location>
        <location evidence="2">Nucleoid</location>
    </subcellularLocation>
</comment>
<name>A0A4R3TM63_9FIRM</name>
<dbReference type="Pfam" id="PF02575">
    <property type="entry name" value="YbaB_DNA_bd"/>
    <property type="match status" value="1"/>
</dbReference>
<feature type="coiled-coil region" evidence="3">
    <location>
        <begin position="3"/>
        <end position="30"/>
    </location>
</feature>
<dbReference type="PANTHER" id="PTHR33449:SF1">
    <property type="entry name" value="NUCLEOID-ASSOCIATED PROTEIN YBAB"/>
    <property type="match status" value="1"/>
</dbReference>
<dbReference type="InterPro" id="IPR004401">
    <property type="entry name" value="YbaB/EbfC"/>
</dbReference>
<keyword evidence="2" id="KW-0963">Cytoplasm</keyword>
<evidence type="ECO:0000313" key="5">
    <source>
        <dbReference type="Proteomes" id="UP000295773"/>
    </source>
</evidence>
<proteinExistence type="inferred from homology"/>
<dbReference type="PANTHER" id="PTHR33449">
    <property type="entry name" value="NUCLEOID-ASSOCIATED PROTEIN YBAB"/>
    <property type="match status" value="1"/>
</dbReference>
<dbReference type="RefSeq" id="WP_008690225.1">
    <property type="nucleotide sequence ID" value="NZ_AP024510.1"/>
</dbReference>
<comment type="caution">
    <text evidence="4">The sequence shown here is derived from an EMBL/GenBank/DDBJ whole genome shotgun (WGS) entry which is preliminary data.</text>
</comment>